<evidence type="ECO:0000313" key="1">
    <source>
        <dbReference type="EMBL" id="VIO90047.1"/>
    </source>
</evidence>
<name>A0A4E9F1Y3_BRUMA</name>
<organism evidence="1">
    <name type="scientific">Brugia malayi</name>
    <name type="common">Filarial nematode worm</name>
    <dbReference type="NCBI Taxonomy" id="6279"/>
    <lineage>
        <taxon>Eukaryota</taxon>
        <taxon>Metazoa</taxon>
        <taxon>Ecdysozoa</taxon>
        <taxon>Nematoda</taxon>
        <taxon>Chromadorea</taxon>
        <taxon>Rhabditida</taxon>
        <taxon>Spirurina</taxon>
        <taxon>Spiruromorpha</taxon>
        <taxon>Filarioidea</taxon>
        <taxon>Onchocercidae</taxon>
        <taxon>Brugia</taxon>
    </lineage>
</organism>
<proteinExistence type="predicted"/>
<reference evidence="1" key="2">
    <citation type="submission" date="2019-04" db="EMBL/GenBank/DDBJ databases">
        <authorList>
            <person name="Howe K."/>
            <person name="Paulini M."/>
            <person name="Williams G."/>
        </authorList>
    </citation>
    <scope>NUCLEOTIDE SEQUENCE [LARGE SCALE GENOMIC DNA]</scope>
    <source>
        <strain evidence="1">FR3</strain>
    </source>
</reference>
<gene>
    <name evidence="1 3" type="primary">Bm17310</name>
    <name evidence="1" type="ORF">BM_BM17310</name>
</gene>
<dbReference type="KEGG" id="bmy:BM_BM17310"/>
<dbReference type="AlphaFoldDB" id="A0A4E9F1Y3"/>
<protein>
    <submittedName>
        <fullName evidence="1 3">Uncharacterized protein</fullName>
    </submittedName>
</protein>
<evidence type="ECO:0000313" key="3">
    <source>
        <dbReference type="WBParaSite" id="Bm17310.1"/>
    </source>
</evidence>
<reference evidence="3" key="3">
    <citation type="submission" date="2019-12" db="UniProtKB">
        <authorList>
            <consortium name="WormBaseParasite"/>
        </authorList>
    </citation>
    <scope>IDENTIFICATION</scope>
</reference>
<evidence type="ECO:0000313" key="2">
    <source>
        <dbReference type="Proteomes" id="UP000006672"/>
    </source>
</evidence>
<dbReference type="WBParaSite" id="Bm17310.1">
    <property type="protein sequence ID" value="Bm17310.1"/>
    <property type="gene ID" value="WBGene00268453"/>
</dbReference>
<dbReference type="EMBL" id="CAAKNF010000192">
    <property type="protein sequence ID" value="VIO90047.1"/>
    <property type="molecule type" value="Genomic_DNA"/>
</dbReference>
<dbReference type="GeneID" id="66058707"/>
<sequence>MKSALHSLNIDISPRRKQRITKRHVNDLKVMNGRRIDTDGRTDTFPSNN</sequence>
<keyword evidence="2" id="KW-1185">Reference proteome</keyword>
<accession>A0A4E9F1Y3</accession>
<accession>A0A5S6PCY6</accession>
<dbReference type="CTD" id="66058707"/>
<reference evidence="2" key="1">
    <citation type="journal article" date="2007" name="Science">
        <title>Draft genome of the filarial nematode parasite Brugia malayi.</title>
        <authorList>
            <person name="Ghedin E."/>
            <person name="Wang S."/>
            <person name="Spiro D."/>
            <person name="Caler E."/>
            <person name="Zhao Q."/>
            <person name="Crabtree J."/>
            <person name="Allen J.E."/>
            <person name="Delcher A.L."/>
            <person name="Guiliano D.B."/>
            <person name="Miranda-Saavedra D."/>
            <person name="Angiuoli S.V."/>
            <person name="Creasy T."/>
            <person name="Amedeo P."/>
            <person name="Haas B."/>
            <person name="El-Sayed N.M."/>
            <person name="Wortman J.R."/>
            <person name="Feldblyum T."/>
            <person name="Tallon L."/>
            <person name="Schatz M."/>
            <person name="Shumway M."/>
            <person name="Koo H."/>
            <person name="Salzberg S.L."/>
            <person name="Schobel S."/>
            <person name="Pertea M."/>
            <person name="Pop M."/>
            <person name="White O."/>
            <person name="Barton G.J."/>
            <person name="Carlow C.K."/>
            <person name="Crawford M.J."/>
            <person name="Daub J."/>
            <person name="Dimmic M.W."/>
            <person name="Estes C.F."/>
            <person name="Foster J.M."/>
            <person name="Ganatra M."/>
            <person name="Gregory W.F."/>
            <person name="Johnson N.M."/>
            <person name="Jin J."/>
            <person name="Komuniecki R."/>
            <person name="Korf I."/>
            <person name="Kumar S."/>
            <person name="Laney S."/>
            <person name="Li B.W."/>
            <person name="Li W."/>
            <person name="Lindblom T.H."/>
            <person name="Lustigman S."/>
            <person name="Ma D."/>
            <person name="Maina C.V."/>
            <person name="Martin D.M."/>
            <person name="McCarter J.P."/>
            <person name="McReynolds L."/>
            <person name="Mitreva M."/>
            <person name="Nutman T.B."/>
            <person name="Parkinson J."/>
            <person name="Peregrin-Alvarez J.M."/>
            <person name="Poole C."/>
            <person name="Ren Q."/>
            <person name="Saunders L."/>
            <person name="Sluder A.E."/>
            <person name="Smith K."/>
            <person name="Stanke M."/>
            <person name="Unnasch T.R."/>
            <person name="Ware J."/>
            <person name="Wei A.D."/>
            <person name="Weil G."/>
            <person name="Williams D.J."/>
            <person name="Zhang Y."/>
            <person name="Williams S.A."/>
            <person name="Fraser-Liggett C."/>
            <person name="Slatko B."/>
            <person name="Blaxter M.L."/>
            <person name="Scott A.L."/>
        </authorList>
    </citation>
    <scope>NUCLEOTIDE SEQUENCE</scope>
    <source>
        <strain evidence="2">FR3</strain>
    </source>
</reference>
<dbReference type="Proteomes" id="UP000006672">
    <property type="component" value="Unassembled WGS sequence"/>
</dbReference>
<dbReference type="RefSeq" id="XP_042932004.1">
    <property type="nucleotide sequence ID" value="XM_043076070.1"/>
</dbReference>